<dbReference type="Gene3D" id="2.60.130.10">
    <property type="entry name" value="Aromatic compound dioxygenase"/>
    <property type="match status" value="1"/>
</dbReference>
<keyword evidence="4" id="KW-1185">Reference proteome</keyword>
<sequence length="462" mass="47154">MRPEILLKLIPDRKDRKPDEKDWCPPLDRRAALRIFGAGALITVAGCGDGTNTTASGATKTSTATSLGVSSTSVTIGTSVTLTAMVAPSAATGSVTFYNGSTSLGSVTISSGVAALTTSFSSAQTVSLTAVYTGDSNYSTSTSSAVTLTIIAATVGTIATIIALSTSTTQTTVGTSVTLTARVTSTAATGTVTFYNGTTSIGTGTLSSGNATITTSFSSAGTESITAVYAGDTTYAGSTSSAVSIAVTTTTTSSCSTTTIPAVTEGPYWVTDSASGYNRSTITSDIAGTNTQSGVPLALTLYVYDAKNSCAAMQNVQIDIWHCNAAGVYSGIKSSTNGNGADYTSQSWLRGYQLTDSTGKVTFNSVLPGWYTGRTTHIHIRFRSTYDSSSDGSTNTAQLFFDQTFVDTLDTTVSPYSSEGKNSVTNAGDSIYTSEGGTTLLSLSGSASAGYAASFSIYLPLK</sequence>
<dbReference type="InterPro" id="IPR013783">
    <property type="entry name" value="Ig-like_fold"/>
</dbReference>
<dbReference type="Proteomes" id="UP001596391">
    <property type="component" value="Unassembled WGS sequence"/>
</dbReference>
<name>A0ABW1ZDI9_9BACT</name>
<dbReference type="Pfam" id="PF00775">
    <property type="entry name" value="Dioxygenase_C"/>
    <property type="match status" value="1"/>
</dbReference>
<comment type="caution">
    <text evidence="3">The sequence shown here is derived from an EMBL/GenBank/DDBJ whole genome shotgun (WGS) entry which is preliminary data.</text>
</comment>
<dbReference type="Pfam" id="PF16640">
    <property type="entry name" value="Big_3_5"/>
    <property type="match status" value="2"/>
</dbReference>
<dbReference type="Gene3D" id="2.60.40.10">
    <property type="entry name" value="Immunoglobulins"/>
    <property type="match status" value="2"/>
</dbReference>
<feature type="domain" description="Bacterial Ig-like" evidence="2">
    <location>
        <begin position="69"/>
        <end position="150"/>
    </location>
</feature>
<dbReference type="SUPFAM" id="SSF49482">
    <property type="entry name" value="Aromatic compound dioxygenase"/>
    <property type="match status" value="1"/>
</dbReference>
<proteinExistence type="predicted"/>
<dbReference type="InterPro" id="IPR032109">
    <property type="entry name" value="Big_3_5"/>
</dbReference>
<dbReference type="PANTHER" id="PTHR34315">
    <property type="match status" value="1"/>
</dbReference>
<accession>A0ABW1ZDI9</accession>
<dbReference type="InterPro" id="IPR000627">
    <property type="entry name" value="Intradiol_dOase_C"/>
</dbReference>
<feature type="domain" description="Intradiol ring-cleavage dioxygenases" evidence="1">
    <location>
        <begin position="265"/>
        <end position="375"/>
    </location>
</feature>
<gene>
    <name evidence="3" type="ORF">ACFQBQ_16480</name>
</gene>
<feature type="domain" description="Bacterial Ig-like" evidence="2">
    <location>
        <begin position="164"/>
        <end position="248"/>
    </location>
</feature>
<organism evidence="3 4">
    <name type="scientific">Granulicella cerasi</name>
    <dbReference type="NCBI Taxonomy" id="741063"/>
    <lineage>
        <taxon>Bacteria</taxon>
        <taxon>Pseudomonadati</taxon>
        <taxon>Acidobacteriota</taxon>
        <taxon>Terriglobia</taxon>
        <taxon>Terriglobales</taxon>
        <taxon>Acidobacteriaceae</taxon>
        <taxon>Granulicella</taxon>
    </lineage>
</organism>
<protein>
    <submittedName>
        <fullName evidence="3">Ig-like domain repeat protein</fullName>
    </submittedName>
</protein>
<evidence type="ECO:0000313" key="3">
    <source>
        <dbReference type="EMBL" id="MFC6647139.1"/>
    </source>
</evidence>
<dbReference type="InterPro" id="IPR015889">
    <property type="entry name" value="Intradiol_dOase_core"/>
</dbReference>
<dbReference type="EMBL" id="JBHSWI010000001">
    <property type="protein sequence ID" value="MFC6647139.1"/>
    <property type="molecule type" value="Genomic_DNA"/>
</dbReference>
<dbReference type="PANTHER" id="PTHR34315:SF1">
    <property type="entry name" value="INTRADIOL RING-CLEAVAGE DIOXYGENASES DOMAIN-CONTAINING PROTEIN-RELATED"/>
    <property type="match status" value="1"/>
</dbReference>
<evidence type="ECO:0000259" key="1">
    <source>
        <dbReference type="Pfam" id="PF00775"/>
    </source>
</evidence>
<reference evidence="4" key="1">
    <citation type="journal article" date="2019" name="Int. J. Syst. Evol. Microbiol.">
        <title>The Global Catalogue of Microorganisms (GCM) 10K type strain sequencing project: providing services to taxonomists for standard genome sequencing and annotation.</title>
        <authorList>
            <consortium name="The Broad Institute Genomics Platform"/>
            <consortium name="The Broad Institute Genome Sequencing Center for Infectious Disease"/>
            <person name="Wu L."/>
            <person name="Ma J."/>
        </authorList>
    </citation>
    <scope>NUCLEOTIDE SEQUENCE [LARGE SCALE GENOMIC DNA]</scope>
    <source>
        <strain evidence="4">CGMCC 1.16026</strain>
    </source>
</reference>
<dbReference type="RefSeq" id="WP_263371266.1">
    <property type="nucleotide sequence ID" value="NZ_JAGSYD010000002.1"/>
</dbReference>
<evidence type="ECO:0000259" key="2">
    <source>
        <dbReference type="Pfam" id="PF16640"/>
    </source>
</evidence>
<evidence type="ECO:0000313" key="4">
    <source>
        <dbReference type="Proteomes" id="UP001596391"/>
    </source>
</evidence>